<organism evidence="1 2">
    <name type="scientific">Rickenella mellea</name>
    <dbReference type="NCBI Taxonomy" id="50990"/>
    <lineage>
        <taxon>Eukaryota</taxon>
        <taxon>Fungi</taxon>
        <taxon>Dikarya</taxon>
        <taxon>Basidiomycota</taxon>
        <taxon>Agaricomycotina</taxon>
        <taxon>Agaricomycetes</taxon>
        <taxon>Hymenochaetales</taxon>
        <taxon>Rickenellaceae</taxon>
        <taxon>Rickenella</taxon>
    </lineage>
</organism>
<reference evidence="1 2" key="1">
    <citation type="submission" date="2018-06" db="EMBL/GenBank/DDBJ databases">
        <title>A transcriptomic atlas of mushroom development highlights an independent origin of complex multicellularity.</title>
        <authorList>
            <consortium name="DOE Joint Genome Institute"/>
            <person name="Krizsan K."/>
            <person name="Almasi E."/>
            <person name="Merenyi Z."/>
            <person name="Sahu N."/>
            <person name="Viragh M."/>
            <person name="Koszo T."/>
            <person name="Mondo S."/>
            <person name="Kiss B."/>
            <person name="Balint B."/>
            <person name="Kues U."/>
            <person name="Barry K."/>
            <person name="Hegedus J.C."/>
            <person name="Henrissat B."/>
            <person name="Johnson J."/>
            <person name="Lipzen A."/>
            <person name="Ohm R."/>
            <person name="Nagy I."/>
            <person name="Pangilinan J."/>
            <person name="Yan J."/>
            <person name="Xiong Y."/>
            <person name="Grigoriev I.V."/>
            <person name="Hibbett D.S."/>
            <person name="Nagy L.G."/>
        </authorList>
    </citation>
    <scope>NUCLEOTIDE SEQUENCE [LARGE SCALE GENOMIC DNA]</scope>
    <source>
        <strain evidence="1 2">SZMC22713</strain>
    </source>
</reference>
<accession>A0A4Y7PKQ8</accession>
<evidence type="ECO:0000313" key="2">
    <source>
        <dbReference type="Proteomes" id="UP000294933"/>
    </source>
</evidence>
<dbReference type="VEuPathDB" id="FungiDB:BD410DRAFT_808940"/>
<sequence>MKKTGWKSVLAHGPGVTPHRGVILFPTSICDVGQVYFPSSTGASLGPWKLDRMKLKIALDIDEAKHRAKEEESRYGFSWDGGGQGWFQRCWNCWDCVIQARNKAMADLDVQGAADEARAGTLKLSDYLQRTSGQP</sequence>
<proteinExistence type="predicted"/>
<protein>
    <submittedName>
        <fullName evidence="1">Uncharacterized protein</fullName>
    </submittedName>
</protein>
<name>A0A4Y7PKQ8_9AGAM</name>
<dbReference type="Proteomes" id="UP000294933">
    <property type="component" value="Unassembled WGS sequence"/>
</dbReference>
<dbReference type="EMBL" id="ML170276">
    <property type="protein sequence ID" value="TDL15412.1"/>
    <property type="molecule type" value="Genomic_DNA"/>
</dbReference>
<gene>
    <name evidence="1" type="ORF">BD410DRAFT_808940</name>
</gene>
<dbReference type="AlphaFoldDB" id="A0A4Y7PKQ8"/>
<evidence type="ECO:0000313" key="1">
    <source>
        <dbReference type="EMBL" id="TDL15412.1"/>
    </source>
</evidence>
<keyword evidence="2" id="KW-1185">Reference proteome</keyword>